<dbReference type="GeneID" id="42309699"/>
<dbReference type="InterPro" id="IPR011964">
    <property type="entry name" value="YVTN_b-propeller_repeat"/>
</dbReference>
<name>A0A1G8IQ92_ANEMI</name>
<evidence type="ECO:0000313" key="1">
    <source>
        <dbReference type="EMBL" id="SDI20937.1"/>
    </source>
</evidence>
<dbReference type="EMBL" id="FNED01000002">
    <property type="protein sequence ID" value="SDI20937.1"/>
    <property type="molecule type" value="Genomic_DNA"/>
</dbReference>
<reference evidence="1 2" key="1">
    <citation type="submission" date="2016-10" db="EMBL/GenBank/DDBJ databases">
        <authorList>
            <person name="de Groot N.N."/>
        </authorList>
    </citation>
    <scope>NUCLEOTIDE SEQUENCE [LARGE SCALE GENOMIC DNA]</scope>
    <source>
        <strain evidence="1 2">DSM 2895</strain>
    </source>
</reference>
<dbReference type="InterPro" id="IPR011045">
    <property type="entry name" value="N2O_reductase_N"/>
</dbReference>
<dbReference type="Gene3D" id="2.130.10.10">
    <property type="entry name" value="YVTN repeat-like/Quinoprotein amine dehydrogenase"/>
    <property type="match status" value="1"/>
</dbReference>
<dbReference type="RefSeq" id="WP_080787577.1">
    <property type="nucleotide sequence ID" value="NZ_BJOA01000012.1"/>
</dbReference>
<dbReference type="SUPFAM" id="SSF50974">
    <property type="entry name" value="Nitrous oxide reductase, N-terminal domain"/>
    <property type="match status" value="1"/>
</dbReference>
<accession>A0A1G8IQ92</accession>
<dbReference type="AlphaFoldDB" id="A0A1G8IQ92"/>
<protein>
    <submittedName>
        <fullName evidence="1">40-residue YVTN family beta-propeller repeat-containing protein</fullName>
    </submittedName>
</protein>
<gene>
    <name evidence="1" type="ORF">SAMN04487909_102123</name>
</gene>
<dbReference type="Proteomes" id="UP000182836">
    <property type="component" value="Unassembled WGS sequence"/>
</dbReference>
<proteinExistence type="predicted"/>
<organism evidence="1 2">
    <name type="scientific">Aneurinibacillus migulanus</name>
    <name type="common">Bacillus migulanus</name>
    <dbReference type="NCBI Taxonomy" id="47500"/>
    <lineage>
        <taxon>Bacteria</taxon>
        <taxon>Bacillati</taxon>
        <taxon>Bacillota</taxon>
        <taxon>Bacilli</taxon>
        <taxon>Bacillales</taxon>
        <taxon>Paenibacillaceae</taxon>
        <taxon>Aneurinibacillus group</taxon>
        <taxon>Aneurinibacillus</taxon>
    </lineage>
</organism>
<dbReference type="NCBIfam" id="TIGR02276">
    <property type="entry name" value="beta_rpt_yvtn"/>
    <property type="match status" value="1"/>
</dbReference>
<evidence type="ECO:0000313" key="2">
    <source>
        <dbReference type="Proteomes" id="UP000182836"/>
    </source>
</evidence>
<dbReference type="InterPro" id="IPR015943">
    <property type="entry name" value="WD40/YVTN_repeat-like_dom_sf"/>
</dbReference>
<sequence>MAIVYVTNINSNIVSVINTVSNRVIATIPVGKAPAGIAIPPTRLSQTLVKRRKS</sequence>